<feature type="compositionally biased region" description="Basic and acidic residues" evidence="3">
    <location>
        <begin position="228"/>
        <end position="238"/>
    </location>
</feature>
<keyword evidence="6" id="KW-1185">Reference proteome</keyword>
<sequence length="755" mass="85372">MDSHYYGGVPTLSHTGGFYPTGQSIYQTDGLMTTSDGIIIPDGYNSRMHQLQTMSSETLNNYSDMEDHSGAAGTATVPPSASSSQPGARGKRRSIAGPDHVKHRRTRSGCYTCRQRRVKCDESHPTCERCRKGKRECVYPELTAPSSAKASRGPLRRGSTELHSPSSEGEHDSMDHERLPPIPDDEDSPETASSTTLVSSTTLPKVSRKFSNASSSVSPYQSPRVRSPARESPNESRRPTSRPGLARQQSRQKLKHGNPQSSKFSQLPSQVRFYINYHREHVTYHHYSMKTDPGDFLRTTFLEIALSYEPLLYAITAFSAYHHTLNKPDGHLEDFLGYYNKSVSLLRESLARTPKHSLATVLTILELATFEETLGDWVNLLIHQRAAYQIITEIFTPETIMRSETHRKIIAWYIRFDLFAGFMSGYETVLDREWHVACADFYTRQARDKPKDLGSLFEEKFAKSRLIAADIAFLFAKKQKGITSDEEFGQDMMTIMSTLETMKTGLENAFMDTRKFVSQFPNAPESNEDNIVDSTDPKFLWADELFTWNFILIDFWAIYLLFKSQIAQFSPLVDGEEVVALAFKICKMFEALQYCERDSTAMILGAQASLGMSAACLPKDDKTTMWCRRKYATIETCGYLYPNALRQRLTDMWGVDVMQWWLEDETTYPHILKSIREFLEYRALDPLDDVATSLKSMKGLFSALNIEDAETREGKSSSTTGTDSDQFEFLASSSSVIGDGPFEGFDSSPEMQTWT</sequence>
<dbReference type="PANTHER" id="PTHR37534">
    <property type="entry name" value="TRANSCRIPTIONAL ACTIVATOR PROTEIN UGA3"/>
    <property type="match status" value="1"/>
</dbReference>
<dbReference type="CDD" id="cd00067">
    <property type="entry name" value="GAL4"/>
    <property type="match status" value="1"/>
</dbReference>
<feature type="compositionally biased region" description="Polar residues" evidence="3">
    <location>
        <begin position="77"/>
        <end position="86"/>
    </location>
</feature>
<dbReference type="Proteomes" id="UP001562354">
    <property type="component" value="Unassembled WGS sequence"/>
</dbReference>
<name>A0ABR3P2F8_9PEZI</name>
<evidence type="ECO:0000313" key="6">
    <source>
        <dbReference type="Proteomes" id="UP001562354"/>
    </source>
</evidence>
<feature type="domain" description="Zn(2)-C6 fungal-type" evidence="4">
    <location>
        <begin position="109"/>
        <end position="139"/>
    </location>
</feature>
<dbReference type="GeneID" id="95978270"/>
<feature type="compositionally biased region" description="Low complexity" evidence="3">
    <location>
        <begin position="191"/>
        <end position="205"/>
    </location>
</feature>
<dbReference type="Gene3D" id="4.10.240.10">
    <property type="entry name" value="Zn(2)-C6 fungal-type DNA-binding domain"/>
    <property type="match status" value="1"/>
</dbReference>
<comment type="caution">
    <text evidence="5">The sequence shown here is derived from an EMBL/GenBank/DDBJ whole genome shotgun (WGS) entry which is preliminary data.</text>
</comment>
<gene>
    <name evidence="5" type="ORF">AAFC00_004570</name>
</gene>
<feature type="region of interest" description="Disordered" evidence="3">
    <location>
        <begin position="61"/>
        <end position="108"/>
    </location>
</feature>
<organism evidence="5 6">
    <name type="scientific">Neodothiora populina</name>
    <dbReference type="NCBI Taxonomy" id="2781224"/>
    <lineage>
        <taxon>Eukaryota</taxon>
        <taxon>Fungi</taxon>
        <taxon>Dikarya</taxon>
        <taxon>Ascomycota</taxon>
        <taxon>Pezizomycotina</taxon>
        <taxon>Dothideomycetes</taxon>
        <taxon>Dothideomycetidae</taxon>
        <taxon>Dothideales</taxon>
        <taxon>Dothioraceae</taxon>
        <taxon>Neodothiora</taxon>
    </lineage>
</organism>
<dbReference type="Pfam" id="PF11951">
    <property type="entry name" value="Fungal_trans_2"/>
    <property type="match status" value="1"/>
</dbReference>
<dbReference type="InterPro" id="IPR036864">
    <property type="entry name" value="Zn2-C6_fun-type_DNA-bd_sf"/>
</dbReference>
<keyword evidence="2" id="KW-0539">Nucleus</keyword>
<evidence type="ECO:0000256" key="2">
    <source>
        <dbReference type="ARBA" id="ARBA00023242"/>
    </source>
</evidence>
<feature type="compositionally biased region" description="Basic and acidic residues" evidence="3">
    <location>
        <begin position="168"/>
        <end position="179"/>
    </location>
</feature>
<dbReference type="RefSeq" id="XP_069196653.1">
    <property type="nucleotide sequence ID" value="XM_069344234.1"/>
</dbReference>
<evidence type="ECO:0000256" key="3">
    <source>
        <dbReference type="SAM" id="MobiDB-lite"/>
    </source>
</evidence>
<dbReference type="SMART" id="SM00066">
    <property type="entry name" value="GAL4"/>
    <property type="match status" value="1"/>
</dbReference>
<comment type="subcellular location">
    <subcellularLocation>
        <location evidence="1">Nucleus</location>
    </subcellularLocation>
</comment>
<proteinExistence type="predicted"/>
<dbReference type="EMBL" id="JBFMKM010000016">
    <property type="protein sequence ID" value="KAL1296971.1"/>
    <property type="molecule type" value="Genomic_DNA"/>
</dbReference>
<reference evidence="5 6" key="1">
    <citation type="submission" date="2024-07" db="EMBL/GenBank/DDBJ databases">
        <title>Draft sequence of the Neodothiora populina.</title>
        <authorList>
            <person name="Drown D.D."/>
            <person name="Schuette U.S."/>
            <person name="Buechlein A.B."/>
            <person name="Rusch D.R."/>
            <person name="Winton L.W."/>
            <person name="Adams G.A."/>
        </authorList>
    </citation>
    <scope>NUCLEOTIDE SEQUENCE [LARGE SCALE GENOMIC DNA]</scope>
    <source>
        <strain evidence="5 6">CPC 39397</strain>
    </source>
</reference>
<evidence type="ECO:0000256" key="1">
    <source>
        <dbReference type="ARBA" id="ARBA00004123"/>
    </source>
</evidence>
<evidence type="ECO:0000313" key="5">
    <source>
        <dbReference type="EMBL" id="KAL1296971.1"/>
    </source>
</evidence>
<feature type="compositionally biased region" description="Polar residues" evidence="3">
    <location>
        <begin position="209"/>
        <end position="221"/>
    </location>
</feature>
<feature type="region of interest" description="Disordered" evidence="3">
    <location>
        <begin position="145"/>
        <end position="264"/>
    </location>
</feature>
<dbReference type="InterPro" id="IPR021858">
    <property type="entry name" value="Fun_TF"/>
</dbReference>
<dbReference type="PROSITE" id="PS50048">
    <property type="entry name" value="ZN2_CY6_FUNGAL_2"/>
    <property type="match status" value="1"/>
</dbReference>
<dbReference type="PROSITE" id="PS00463">
    <property type="entry name" value="ZN2_CY6_FUNGAL_1"/>
    <property type="match status" value="1"/>
</dbReference>
<accession>A0ABR3P2F8</accession>
<dbReference type="PANTHER" id="PTHR37534:SF10">
    <property type="entry name" value="ZN(II)2CYS6 TRANSCRIPTION FACTOR (EUROFUNG)"/>
    <property type="match status" value="1"/>
</dbReference>
<dbReference type="Pfam" id="PF00172">
    <property type="entry name" value="Zn_clus"/>
    <property type="match status" value="1"/>
</dbReference>
<evidence type="ECO:0000259" key="4">
    <source>
        <dbReference type="PROSITE" id="PS50048"/>
    </source>
</evidence>
<protein>
    <recommendedName>
        <fullName evidence="4">Zn(2)-C6 fungal-type domain-containing protein</fullName>
    </recommendedName>
</protein>
<dbReference type="InterPro" id="IPR001138">
    <property type="entry name" value="Zn2Cys6_DnaBD"/>
</dbReference>
<dbReference type="SUPFAM" id="SSF57701">
    <property type="entry name" value="Zn2/Cys6 DNA-binding domain"/>
    <property type="match status" value="1"/>
</dbReference>